<accession>A0ABT4KAU3</accession>
<evidence type="ECO:0000313" key="2">
    <source>
        <dbReference type="Proteomes" id="UP001079430"/>
    </source>
</evidence>
<proteinExistence type="predicted"/>
<dbReference type="RefSeq" id="WP_269275439.1">
    <property type="nucleotide sequence ID" value="NZ_JAPVOI010000003.1"/>
</dbReference>
<comment type="caution">
    <text evidence="1">The sequence shown here is derived from an EMBL/GenBank/DDBJ whole genome shotgun (WGS) entry which is preliminary data.</text>
</comment>
<sequence length="168" mass="18912">MSIFTPSEFTIKFGLWGQLRDLHERMAAPFKDLFYVGATRISRKGDPRSCFAEYRLVGDDATSARGIHAVNNFVFVDDADGVPEEVIATLQNIMSDPNPKLCLLSTKFANETPAKPVTITADEYRDDAMRALRSIVNNDNGHHIAVRFEAAKYLLQYADQKIRSRTLN</sequence>
<gene>
    <name evidence="1" type="ORF">O3W52_03160</name>
</gene>
<dbReference type="Proteomes" id="UP001079430">
    <property type="component" value="Unassembled WGS sequence"/>
</dbReference>
<dbReference type="EMBL" id="JAPVOI010000003">
    <property type="protein sequence ID" value="MCZ4089095.1"/>
    <property type="molecule type" value="Genomic_DNA"/>
</dbReference>
<evidence type="ECO:0000313" key="1">
    <source>
        <dbReference type="EMBL" id="MCZ4089095.1"/>
    </source>
</evidence>
<name>A0ABT4KAU3_9HYPH</name>
<keyword evidence="2" id="KW-1185">Reference proteome</keyword>
<organism evidence="1 2">
    <name type="scientific">Sinorhizobium psoraleae</name>
    <dbReference type="NCBI Taxonomy" id="520838"/>
    <lineage>
        <taxon>Bacteria</taxon>
        <taxon>Pseudomonadati</taxon>
        <taxon>Pseudomonadota</taxon>
        <taxon>Alphaproteobacteria</taxon>
        <taxon>Hyphomicrobiales</taxon>
        <taxon>Rhizobiaceae</taxon>
        <taxon>Sinorhizobium/Ensifer group</taxon>
        <taxon>Sinorhizobium</taxon>
    </lineage>
</organism>
<reference evidence="1" key="1">
    <citation type="submission" date="2022-10" db="EMBL/GenBank/DDBJ databases">
        <title>Whole genome sequencing of three plant growth promoting bacteria isolated from Vachellia tortilis subsp. raddiana in Morocco.</title>
        <authorList>
            <person name="Hnini M."/>
            <person name="Zouagui R."/>
            <person name="Zouagui H."/>
            <person name="Chemao Elfihri M.-W."/>
            <person name="Ibrahimi A."/>
            <person name="Sbabou L."/>
            <person name="Aurag J."/>
        </authorList>
    </citation>
    <scope>NUCLEOTIDE SEQUENCE</scope>
    <source>
        <strain evidence="1">LMR678</strain>
    </source>
</reference>
<protein>
    <submittedName>
        <fullName evidence="1">Uncharacterized protein</fullName>
    </submittedName>
</protein>